<organism evidence="1 2">
    <name type="scientific">Burkholderia thailandensis (strain ATCC 700388 / DSM 13276 / CCUG 48851 / CIP 106301 / E264)</name>
    <dbReference type="NCBI Taxonomy" id="271848"/>
    <lineage>
        <taxon>Bacteria</taxon>
        <taxon>Pseudomonadati</taxon>
        <taxon>Pseudomonadota</taxon>
        <taxon>Betaproteobacteria</taxon>
        <taxon>Burkholderiales</taxon>
        <taxon>Burkholderiaceae</taxon>
        <taxon>Burkholderia</taxon>
        <taxon>pseudomallei group</taxon>
    </lineage>
</organism>
<name>Q2T3R8_BURTA</name>
<protein>
    <recommendedName>
        <fullName evidence="3">Lipoprotein</fullName>
    </recommendedName>
</protein>
<dbReference type="SUPFAM" id="SSF159270">
    <property type="entry name" value="YmcC-like"/>
    <property type="match status" value="1"/>
</dbReference>
<gene>
    <name evidence="1" type="ordered locus">BTH_II1987</name>
</gene>
<dbReference type="Proteomes" id="UP000001930">
    <property type="component" value="Chromosome II"/>
</dbReference>
<reference evidence="1 2" key="1">
    <citation type="journal article" date="2005" name="BMC Genomics">
        <title>Bacterial genome adaptation to niches: divergence of the potential virulence genes in three Burkholderia species of different survival strategies.</title>
        <authorList>
            <person name="Kim H.S."/>
            <person name="Schell M.A."/>
            <person name="Yu Y."/>
            <person name="Ulrich R.L."/>
            <person name="Sarria S.H."/>
            <person name="Nierman W.C."/>
            <person name="DeShazer D."/>
        </authorList>
    </citation>
    <scope>NUCLEOTIDE SEQUENCE [LARGE SCALE GENOMIC DNA]</scope>
    <source>
        <strain evidence="2">ATCC 700388 / DSM 13276 / CCUG 48851 / CIP 106301 / E264</strain>
    </source>
</reference>
<dbReference type="AlphaFoldDB" id="Q2T3R8"/>
<accession>Q2T3R8</accession>
<dbReference type="HOGENOM" id="CLU_093403_0_0_4"/>
<evidence type="ECO:0008006" key="3">
    <source>
        <dbReference type="Google" id="ProtNLM"/>
    </source>
</evidence>
<sequence length="260" mass="28330">MRQVREAAAAAARQAPAEPLGSPRTKGPIGALRLCRNGKHRPLFPPMPVRLLVSLWIIVLCGCSTSMQGLADVARVYWGAGNRQVARTALDSRYRYLRVSVRGRATLMILGYVDRDPLGPIETWYSGHGKETLRLQNGRVVGGTGLPVEWTSVRLSTQPAWSSLSSAAAIERRRDVMPGYAYGLTDTLTVTPIPMPRGTAYFGKPDPGLRWFVESSTGAAALPAAHYATLTVGSATTVVYGEQCLDKSFCLSWQRWPVNS</sequence>
<evidence type="ECO:0000313" key="1">
    <source>
        <dbReference type="EMBL" id="ABC35895.1"/>
    </source>
</evidence>
<dbReference type="KEGG" id="bte:BTH_II1987"/>
<keyword evidence="2" id="KW-1185">Reference proteome</keyword>
<dbReference type="EMBL" id="CP000085">
    <property type="protein sequence ID" value="ABC35895.1"/>
    <property type="molecule type" value="Genomic_DNA"/>
</dbReference>
<dbReference type="Gene3D" id="2.40.360.10">
    <property type="entry name" value="YmcC-like"/>
    <property type="match status" value="1"/>
</dbReference>
<evidence type="ECO:0000313" key="2">
    <source>
        <dbReference type="Proteomes" id="UP000001930"/>
    </source>
</evidence>
<dbReference type="InterPro" id="IPR023373">
    <property type="entry name" value="YmcC_sf"/>
</dbReference>
<proteinExistence type="predicted"/>